<organism evidence="3 4">
    <name type="scientific">Bdellovibrio bacteriovorus</name>
    <dbReference type="NCBI Taxonomy" id="959"/>
    <lineage>
        <taxon>Bacteria</taxon>
        <taxon>Pseudomonadati</taxon>
        <taxon>Bdellovibrionota</taxon>
        <taxon>Bdellovibrionia</taxon>
        <taxon>Bdellovibrionales</taxon>
        <taxon>Pseudobdellovibrionaceae</taxon>
        <taxon>Bdellovibrio</taxon>
    </lineage>
</organism>
<evidence type="ECO:0000256" key="1">
    <source>
        <dbReference type="SAM" id="Phobius"/>
    </source>
</evidence>
<comment type="caution">
    <text evidence="3">The sequence shown here is derived from an EMBL/GenBank/DDBJ whole genome shotgun (WGS) entry which is preliminary data.</text>
</comment>
<reference evidence="3 4" key="1">
    <citation type="submission" date="2016-03" db="EMBL/GenBank/DDBJ databases">
        <authorList>
            <person name="Ploux O."/>
        </authorList>
    </citation>
    <scope>NUCLEOTIDE SEQUENCE [LARGE SCALE GENOMIC DNA]</scope>
    <source>
        <strain evidence="3 4">R0</strain>
    </source>
</reference>
<gene>
    <name evidence="3" type="ORF">AZI86_06460</name>
</gene>
<feature type="transmembrane region" description="Helical" evidence="1">
    <location>
        <begin position="157"/>
        <end position="179"/>
    </location>
</feature>
<keyword evidence="1" id="KW-1133">Transmembrane helix</keyword>
<dbReference type="PANTHER" id="PTHR42736">
    <property type="entry name" value="PROTEIN-GLUTAMINE GAMMA-GLUTAMYLTRANSFERASE"/>
    <property type="match status" value="1"/>
</dbReference>
<dbReference type="GO" id="GO:0006508">
    <property type="term" value="P:proteolysis"/>
    <property type="evidence" value="ECO:0007669"/>
    <property type="project" value="UniProtKB-KW"/>
</dbReference>
<dbReference type="Proteomes" id="UP000075320">
    <property type="component" value="Unassembled WGS sequence"/>
</dbReference>
<feature type="transmembrane region" description="Helical" evidence="1">
    <location>
        <begin position="125"/>
        <end position="145"/>
    </location>
</feature>
<accession>A0A150WQB0</accession>
<dbReference type="InterPro" id="IPR038765">
    <property type="entry name" value="Papain-like_cys_pep_sf"/>
</dbReference>
<dbReference type="Pfam" id="PF11992">
    <property type="entry name" value="TgpA_N"/>
    <property type="match status" value="1"/>
</dbReference>
<evidence type="ECO:0000313" key="4">
    <source>
        <dbReference type="Proteomes" id="UP000075320"/>
    </source>
</evidence>
<feature type="domain" description="Transglutaminase-like" evidence="2">
    <location>
        <begin position="385"/>
        <end position="455"/>
    </location>
</feature>
<name>A0A150WQB0_BDEBC</name>
<dbReference type="PANTHER" id="PTHR42736:SF1">
    <property type="entry name" value="PROTEIN-GLUTAMINE GAMMA-GLUTAMYLTRANSFERASE"/>
    <property type="match status" value="1"/>
</dbReference>
<dbReference type="SUPFAM" id="SSF54001">
    <property type="entry name" value="Cysteine proteinases"/>
    <property type="match status" value="1"/>
</dbReference>
<keyword evidence="1" id="KW-0472">Membrane</keyword>
<dbReference type="EMBL" id="LUKE01000001">
    <property type="protein sequence ID" value="KYG66683.1"/>
    <property type="molecule type" value="Genomic_DNA"/>
</dbReference>
<dbReference type="SMART" id="SM00460">
    <property type="entry name" value="TGc"/>
    <property type="match status" value="1"/>
</dbReference>
<protein>
    <submittedName>
        <fullName evidence="3">Cysteine protease</fullName>
    </submittedName>
</protein>
<keyword evidence="3" id="KW-0378">Hydrolase</keyword>
<dbReference type="Pfam" id="PF01841">
    <property type="entry name" value="Transglut_core"/>
    <property type="match status" value="1"/>
</dbReference>
<dbReference type="Gene3D" id="3.10.620.30">
    <property type="match status" value="1"/>
</dbReference>
<feature type="transmembrane region" description="Helical" evidence="1">
    <location>
        <begin position="103"/>
        <end position="119"/>
    </location>
</feature>
<keyword evidence="3" id="KW-0645">Protease</keyword>
<dbReference type="InterPro" id="IPR052901">
    <property type="entry name" value="Bact_TGase-like"/>
</dbReference>
<keyword evidence="1" id="KW-0812">Transmembrane</keyword>
<evidence type="ECO:0000259" key="2">
    <source>
        <dbReference type="SMART" id="SM00460"/>
    </source>
</evidence>
<sequence length="645" mass="74226">MNRSFYGNKVLSYSFLTAMIMVAVEVSPVIGIFCAFLMGWKWVVEKRGWRPLSRRWTGILSILALIQVLVQFRTIVGQEPAYTFLLALSALRVMDYKTDRDHRFIVLLGFLLISIKALFSLDIYWIVPSVFAFAGLWYSLLPPAYPQRLRLTIKMFILSMPLAMFMFFAFPRFVLPWAMSRGASQQAEVGFSDEISPGRVADIASTNAMAFRARLHNLPLFITSDMYWRGSVLNVSKGLSWSPGRAAGLNHLQKIEDLPSYDVAIEATSQRYIFALEGTRIVRSEFGGIVPLEQDVFRSTRILSKATVYVGFWDKDYINREQPTDQDLQTPPLRGKVREWVDAVNGKKLNTKGRLAEIKNLFSETGFFYTIAPGTYGPNDLEEFLFTRKRGFCEHYAGAYASLARGLGIPARVVIGYQGGRYNPWGDFWRISQKDAHAWAEVFVDGHWQRVDPTAWVAPLRLSIGAEEFFNLSEEDQKAFAKSANWRPTWANSTMIWDQITLWAEDLNYQWTYFLIDFDRGSQKNFWQNLLEQRGPLILFLIAVALFVYVAVRHRFRKAKKLSPSQKLLLEIEQWGLSKNLKRESQQPPLIYFEKISEAYPQLKPVLEKIGHSYDRHVYAEDLTAGEDIGSLRTEWKEEIKKGPF</sequence>
<dbReference type="AlphaFoldDB" id="A0A150WQB0"/>
<dbReference type="GO" id="GO:0008233">
    <property type="term" value="F:peptidase activity"/>
    <property type="evidence" value="ECO:0007669"/>
    <property type="project" value="UniProtKB-KW"/>
</dbReference>
<dbReference type="InterPro" id="IPR021878">
    <property type="entry name" value="TgpA_N"/>
</dbReference>
<dbReference type="OrthoDB" id="5287387at2"/>
<evidence type="ECO:0000313" key="3">
    <source>
        <dbReference type="EMBL" id="KYG66683.1"/>
    </source>
</evidence>
<dbReference type="RefSeq" id="WP_061834254.1">
    <property type="nucleotide sequence ID" value="NZ_LUKE01000001.1"/>
</dbReference>
<feature type="transmembrane region" description="Helical" evidence="1">
    <location>
        <begin position="20"/>
        <end position="44"/>
    </location>
</feature>
<keyword evidence="4" id="KW-1185">Reference proteome</keyword>
<proteinExistence type="predicted"/>
<feature type="transmembrane region" description="Helical" evidence="1">
    <location>
        <begin position="535"/>
        <end position="552"/>
    </location>
</feature>
<dbReference type="InterPro" id="IPR002931">
    <property type="entry name" value="Transglutaminase-like"/>
</dbReference>